<dbReference type="Proteomes" id="UP000245469">
    <property type="component" value="Unassembled WGS sequence"/>
</dbReference>
<name>A0A316AAI4_9ACTN</name>
<keyword evidence="1" id="KW-0472">Membrane</keyword>
<keyword evidence="1" id="KW-1133">Transmembrane helix</keyword>
<dbReference type="AlphaFoldDB" id="A0A316AAI4"/>
<keyword evidence="3" id="KW-1185">Reference proteome</keyword>
<feature type="transmembrane region" description="Helical" evidence="1">
    <location>
        <begin position="66"/>
        <end position="91"/>
    </location>
</feature>
<evidence type="ECO:0000256" key="1">
    <source>
        <dbReference type="SAM" id="Phobius"/>
    </source>
</evidence>
<protein>
    <recommendedName>
        <fullName evidence="4">DUF4190 domain-containing protein</fullName>
    </recommendedName>
</protein>
<accession>A0A316AAI4</accession>
<keyword evidence="1" id="KW-0812">Transmembrane</keyword>
<gene>
    <name evidence="2" type="ORF">BXY45_10674</name>
</gene>
<feature type="transmembrane region" description="Helical" evidence="1">
    <location>
        <begin position="20"/>
        <end position="45"/>
    </location>
</feature>
<dbReference type="RefSeq" id="WP_109773556.1">
    <property type="nucleotide sequence ID" value="NZ_QGDQ01000006.1"/>
</dbReference>
<organism evidence="2 3">
    <name type="scientific">Quadrisphaera granulorum</name>
    <dbReference type="NCBI Taxonomy" id="317664"/>
    <lineage>
        <taxon>Bacteria</taxon>
        <taxon>Bacillati</taxon>
        <taxon>Actinomycetota</taxon>
        <taxon>Actinomycetes</taxon>
        <taxon>Kineosporiales</taxon>
        <taxon>Kineosporiaceae</taxon>
        <taxon>Quadrisphaera</taxon>
    </lineage>
</organism>
<comment type="caution">
    <text evidence="2">The sequence shown here is derived from an EMBL/GenBank/DDBJ whole genome shotgun (WGS) entry which is preliminary data.</text>
</comment>
<reference evidence="2 3" key="1">
    <citation type="submission" date="2018-03" db="EMBL/GenBank/DDBJ databases">
        <title>Genomic Encyclopedia of Archaeal and Bacterial Type Strains, Phase II (KMG-II): from individual species to whole genera.</title>
        <authorList>
            <person name="Goeker M."/>
        </authorList>
    </citation>
    <scope>NUCLEOTIDE SEQUENCE [LARGE SCALE GENOMIC DNA]</scope>
    <source>
        <strain evidence="2 3">DSM 44889</strain>
    </source>
</reference>
<proteinExistence type="predicted"/>
<sequence>MPRVPGENNGLGPASVAVGLTSLVLGGLVFAPLLLGGIAGTWLAVRARQRVVDGDANNPRTVFVGFLASTAAIALFLVLLTVGVLTSSGVLSG</sequence>
<evidence type="ECO:0000313" key="2">
    <source>
        <dbReference type="EMBL" id="PWJ54631.1"/>
    </source>
</evidence>
<evidence type="ECO:0000313" key="3">
    <source>
        <dbReference type="Proteomes" id="UP000245469"/>
    </source>
</evidence>
<evidence type="ECO:0008006" key="4">
    <source>
        <dbReference type="Google" id="ProtNLM"/>
    </source>
</evidence>
<dbReference type="EMBL" id="QGDQ01000006">
    <property type="protein sequence ID" value="PWJ54631.1"/>
    <property type="molecule type" value="Genomic_DNA"/>
</dbReference>